<proteinExistence type="predicted"/>
<accession>A0A2K2U4D8</accession>
<feature type="domain" description="Glycosyl transferase family 1" evidence="2">
    <location>
        <begin position="80"/>
        <end position="220"/>
    </location>
</feature>
<organism evidence="3 4">
    <name type="scientific">Rubneribacter badeniensis</name>
    <dbReference type="NCBI Taxonomy" id="2070688"/>
    <lineage>
        <taxon>Bacteria</taxon>
        <taxon>Bacillati</taxon>
        <taxon>Actinomycetota</taxon>
        <taxon>Coriobacteriia</taxon>
        <taxon>Eggerthellales</taxon>
        <taxon>Eggerthellaceae</taxon>
        <taxon>Rubneribacter</taxon>
    </lineage>
</organism>
<evidence type="ECO:0000313" key="3">
    <source>
        <dbReference type="EMBL" id="PNV65068.1"/>
    </source>
</evidence>
<dbReference type="GO" id="GO:0009103">
    <property type="term" value="P:lipopolysaccharide biosynthetic process"/>
    <property type="evidence" value="ECO:0007669"/>
    <property type="project" value="TreeGrafter"/>
</dbReference>
<dbReference type="SUPFAM" id="SSF53756">
    <property type="entry name" value="UDP-Glycosyltransferase/glycogen phosphorylase"/>
    <property type="match status" value="1"/>
</dbReference>
<protein>
    <recommendedName>
        <fullName evidence="2">Glycosyl transferase family 1 domain-containing protein</fullName>
    </recommendedName>
</protein>
<evidence type="ECO:0000259" key="2">
    <source>
        <dbReference type="Pfam" id="PF00534"/>
    </source>
</evidence>
<dbReference type="Proteomes" id="UP000236488">
    <property type="component" value="Unassembled WGS sequence"/>
</dbReference>
<gene>
    <name evidence="3" type="ORF">C2L80_08640</name>
</gene>
<dbReference type="InterPro" id="IPR001296">
    <property type="entry name" value="Glyco_trans_1"/>
</dbReference>
<dbReference type="AlphaFoldDB" id="A0A2K2U4D8"/>
<dbReference type="EMBL" id="PPEL01000050">
    <property type="protein sequence ID" value="PNV65068.1"/>
    <property type="molecule type" value="Genomic_DNA"/>
</dbReference>
<comment type="caution">
    <text evidence="3">The sequence shown here is derived from an EMBL/GenBank/DDBJ whole genome shotgun (WGS) entry which is preliminary data.</text>
</comment>
<keyword evidence="4" id="KW-1185">Reference proteome</keyword>
<sequence length="228" mass="25805">MRLSEKCARFLTVPLRDSPKMWVYQNIVGRLIVDSCRKADGVVVQTHWLARRLSERCGVESSRISVESVGEEIVARSRRLKTSVFTFVYPASAEPFKNHQVVVDACRLLKSQKVGGFKVVFTLDGTENALSERLREQCRLESLPIEFAGWMEKEEIAHMYASASCLLFPSKLESWGLPLSEAKEYSLPIIASDLEYAHETIGEYERVRYFAPDDVDALFSAMSEEIAG</sequence>
<reference evidence="3 4" key="1">
    <citation type="journal article" date="2018" name="Int. J. Syst. Evol. Microbiol.">
        <title>Rubneribacter badeniensis gen. nov., sp. nov. and Enteroscipio rubneri gen. nov., sp. nov., new members of the Eggerthellaceae isolated from human faeces.</title>
        <authorList>
            <person name="Danylec N."/>
            <person name="Gobl A."/>
            <person name="Stoll D.A."/>
            <person name="Hetzer B."/>
            <person name="Kulling S.E."/>
            <person name="Huch M."/>
        </authorList>
    </citation>
    <scope>NUCLEOTIDE SEQUENCE [LARGE SCALE GENOMIC DNA]</scope>
    <source>
        <strain evidence="3 4">ResAG-85</strain>
    </source>
</reference>
<keyword evidence="1" id="KW-0808">Transferase</keyword>
<dbReference type="PANTHER" id="PTHR46401:SF2">
    <property type="entry name" value="GLYCOSYLTRANSFERASE WBBK-RELATED"/>
    <property type="match status" value="1"/>
</dbReference>
<evidence type="ECO:0000256" key="1">
    <source>
        <dbReference type="ARBA" id="ARBA00022679"/>
    </source>
</evidence>
<dbReference type="Gene3D" id="3.40.50.2000">
    <property type="entry name" value="Glycogen Phosphorylase B"/>
    <property type="match status" value="1"/>
</dbReference>
<dbReference type="GO" id="GO:0016757">
    <property type="term" value="F:glycosyltransferase activity"/>
    <property type="evidence" value="ECO:0007669"/>
    <property type="project" value="InterPro"/>
</dbReference>
<evidence type="ECO:0000313" key="4">
    <source>
        <dbReference type="Proteomes" id="UP000236488"/>
    </source>
</evidence>
<dbReference type="Pfam" id="PF00534">
    <property type="entry name" value="Glycos_transf_1"/>
    <property type="match status" value="1"/>
</dbReference>
<dbReference type="PANTHER" id="PTHR46401">
    <property type="entry name" value="GLYCOSYLTRANSFERASE WBBK-RELATED"/>
    <property type="match status" value="1"/>
</dbReference>
<name>A0A2K2U4D8_9ACTN</name>